<feature type="region of interest" description="Disordered" evidence="8">
    <location>
        <begin position="161"/>
        <end position="184"/>
    </location>
</feature>
<dbReference type="NCBIfam" id="TIGR02532">
    <property type="entry name" value="IV_pilin_GFxxxE"/>
    <property type="match status" value="1"/>
</dbReference>
<dbReference type="InterPro" id="IPR045584">
    <property type="entry name" value="Pilin-like"/>
</dbReference>
<evidence type="ECO:0000256" key="5">
    <source>
        <dbReference type="ARBA" id="ARBA00022692"/>
    </source>
</evidence>
<protein>
    <submittedName>
        <fullName evidence="10">Prepilin-type N-terminal cleavage/methylation domain-containing protein</fullName>
    </submittedName>
</protein>
<dbReference type="SUPFAM" id="SSF54523">
    <property type="entry name" value="Pili subunits"/>
    <property type="match status" value="2"/>
</dbReference>
<evidence type="ECO:0000256" key="4">
    <source>
        <dbReference type="ARBA" id="ARBA00022519"/>
    </source>
</evidence>
<dbReference type="InterPro" id="IPR051621">
    <property type="entry name" value="T2SS_protein_J"/>
</dbReference>
<evidence type="ECO:0000256" key="7">
    <source>
        <dbReference type="ARBA" id="ARBA00023136"/>
    </source>
</evidence>
<keyword evidence="11" id="KW-1185">Reference proteome</keyword>
<keyword evidence="2" id="KW-1003">Cell membrane</keyword>
<keyword evidence="6 9" id="KW-1133">Transmembrane helix</keyword>
<organism evidence="10 11">
    <name type="scientific">Caldimonas mangrovi</name>
    <dbReference type="NCBI Taxonomy" id="2944811"/>
    <lineage>
        <taxon>Bacteria</taxon>
        <taxon>Pseudomonadati</taxon>
        <taxon>Pseudomonadota</taxon>
        <taxon>Betaproteobacteria</taxon>
        <taxon>Burkholderiales</taxon>
        <taxon>Sphaerotilaceae</taxon>
        <taxon>Caldimonas</taxon>
    </lineage>
</organism>
<evidence type="ECO:0000313" key="11">
    <source>
        <dbReference type="Proteomes" id="UP001165541"/>
    </source>
</evidence>
<reference evidence="10" key="1">
    <citation type="submission" date="2022-05" db="EMBL/GenBank/DDBJ databases">
        <title>Schlegelella sp. nov., isolated from mangrove soil.</title>
        <authorList>
            <person name="Liu Y."/>
            <person name="Ge X."/>
            <person name="Liu W."/>
        </authorList>
    </citation>
    <scope>NUCLEOTIDE SEQUENCE</scope>
    <source>
        <strain evidence="10">S2-27</strain>
    </source>
</reference>
<keyword evidence="7 9" id="KW-0472">Membrane</keyword>
<dbReference type="Proteomes" id="UP001165541">
    <property type="component" value="Unassembled WGS sequence"/>
</dbReference>
<sequence>MHAPARTRPCGFTLIEVLVTITILAVLAGMAWQGIDGIVRTKAISEQRLDTMLRLNTVLAQWDADLSTLHDTAVVPPLQFDGASLRLTRRTDLGVQMVVWTLRDGIWHRWTAPPVTRSSELQDVWLRSQQLLGNETGTVRALPGLAQWQVYFWRNNAWTNPQSTGDVEPPPPAEGGGAAAGSKQQLPQGVRLVLSMAAGSGLNGAYTRDLVLRTRSE</sequence>
<keyword evidence="4" id="KW-0997">Cell inner membrane</keyword>
<comment type="caution">
    <text evidence="10">The sequence shown here is derived from an EMBL/GenBank/DDBJ whole genome shotgun (WGS) entry which is preliminary data.</text>
</comment>
<evidence type="ECO:0000256" key="2">
    <source>
        <dbReference type="ARBA" id="ARBA00022475"/>
    </source>
</evidence>
<gene>
    <name evidence="10" type="ORF">M8A51_21255</name>
</gene>
<evidence type="ECO:0000256" key="8">
    <source>
        <dbReference type="SAM" id="MobiDB-lite"/>
    </source>
</evidence>
<dbReference type="Gene3D" id="3.30.700.10">
    <property type="entry name" value="Glycoprotein, Type 4 Pilin"/>
    <property type="match status" value="1"/>
</dbReference>
<evidence type="ECO:0000256" key="9">
    <source>
        <dbReference type="SAM" id="Phobius"/>
    </source>
</evidence>
<dbReference type="Pfam" id="PF07963">
    <property type="entry name" value="N_methyl"/>
    <property type="match status" value="1"/>
</dbReference>
<dbReference type="PANTHER" id="PTHR39583">
    <property type="entry name" value="TYPE II SECRETION SYSTEM PROTEIN J-RELATED"/>
    <property type="match status" value="1"/>
</dbReference>
<evidence type="ECO:0000313" key="10">
    <source>
        <dbReference type="EMBL" id="MCM5682064.1"/>
    </source>
</evidence>
<dbReference type="PANTHER" id="PTHR39583:SF2">
    <property type="entry name" value="TYPE II SECRETION SYSTEM PROTEIN J"/>
    <property type="match status" value="1"/>
</dbReference>
<evidence type="ECO:0000256" key="1">
    <source>
        <dbReference type="ARBA" id="ARBA00004377"/>
    </source>
</evidence>
<evidence type="ECO:0000256" key="3">
    <source>
        <dbReference type="ARBA" id="ARBA00022481"/>
    </source>
</evidence>
<evidence type="ECO:0000256" key="6">
    <source>
        <dbReference type="ARBA" id="ARBA00022989"/>
    </source>
</evidence>
<name>A0ABT0YUH9_9BURK</name>
<keyword evidence="3" id="KW-0488">Methylation</keyword>
<dbReference type="EMBL" id="JAMKFE010000016">
    <property type="protein sequence ID" value="MCM5682064.1"/>
    <property type="molecule type" value="Genomic_DNA"/>
</dbReference>
<dbReference type="InterPro" id="IPR012902">
    <property type="entry name" value="N_methyl_site"/>
</dbReference>
<keyword evidence="5 9" id="KW-0812">Transmembrane</keyword>
<proteinExistence type="predicted"/>
<accession>A0ABT0YUH9</accession>
<feature type="transmembrane region" description="Helical" evidence="9">
    <location>
        <begin position="12"/>
        <end position="32"/>
    </location>
</feature>
<comment type="subcellular location">
    <subcellularLocation>
        <location evidence="1">Cell inner membrane</location>
        <topology evidence="1">Single-pass membrane protein</topology>
    </subcellularLocation>
</comment>